<evidence type="ECO:0000256" key="4">
    <source>
        <dbReference type="ARBA" id="ARBA00023136"/>
    </source>
</evidence>
<protein>
    <recommendedName>
        <fullName evidence="10">TolC family protein</fullName>
    </recommendedName>
</protein>
<feature type="signal peptide" evidence="7">
    <location>
        <begin position="1"/>
        <end position="25"/>
    </location>
</feature>
<feature type="region of interest" description="Disordered" evidence="6">
    <location>
        <begin position="35"/>
        <end position="71"/>
    </location>
</feature>
<evidence type="ECO:0000256" key="6">
    <source>
        <dbReference type="SAM" id="MobiDB-lite"/>
    </source>
</evidence>
<dbReference type="PANTHER" id="PTHR30026:SF20">
    <property type="entry name" value="OUTER MEMBRANE PROTEIN TOLC"/>
    <property type="match status" value="1"/>
</dbReference>
<dbReference type="PANTHER" id="PTHR30026">
    <property type="entry name" value="OUTER MEMBRANE PROTEIN TOLC"/>
    <property type="match status" value="1"/>
</dbReference>
<evidence type="ECO:0000256" key="7">
    <source>
        <dbReference type="SAM" id="SignalP"/>
    </source>
</evidence>
<dbReference type="Proteomes" id="UP000245802">
    <property type="component" value="Chromosome"/>
</dbReference>
<evidence type="ECO:0000313" key="8">
    <source>
        <dbReference type="EMBL" id="AWM40624.1"/>
    </source>
</evidence>
<keyword evidence="5" id="KW-0998">Cell outer membrane</keyword>
<keyword evidence="9" id="KW-1185">Reference proteome</keyword>
<dbReference type="GO" id="GO:1990281">
    <property type="term" value="C:efflux pump complex"/>
    <property type="evidence" value="ECO:0007669"/>
    <property type="project" value="TreeGrafter"/>
</dbReference>
<dbReference type="GO" id="GO:0015288">
    <property type="term" value="F:porin activity"/>
    <property type="evidence" value="ECO:0007669"/>
    <property type="project" value="TreeGrafter"/>
</dbReference>
<dbReference type="EMBL" id="CP025958">
    <property type="protein sequence ID" value="AWM40624.1"/>
    <property type="molecule type" value="Genomic_DNA"/>
</dbReference>
<keyword evidence="2" id="KW-1134">Transmembrane beta strand</keyword>
<sequence>MRRVRRSLFACAVAVSGAAAGCSTADTFLDRPASTARGQLQTRPGTTGIASPPKSLSAGKPPAVNAAPPLEPADRPLPINLATALRLSNARPLDVQIAGQQVAAAAAVYDRARVLWLPNVSLGTDYFAHTGPQQNFAGELVKSNRNTFMAGFGPNVVFSFSDAVYAPLAARQELRLRQAQQQSAANDSTLAAAEAYFGIQQARGDLAGALAAEARAEELARKTTELTKGLAPPAEEHRARAELGRRKIAVAAARERWRTASAELARVLRLDAAAVVEPAEPAFLPVTVIDPTVAVDDLIPLALSTRPELAGNQALVQATLARLKQEKIRPLVPSLAVRSVSTNPSGSLGYGTFGGGRSGDLKNFDGRFDIDVQLLWEFSALGLGNRARVHERRAEHELATLELFRTQDRIAAEVATAFAQVRAAALRLNAAEPALREAIELVQKSTEGLGQTRRVGDALTLVVRPQEAVAAVQAFAQASTDFFAAVADYNRAQFRLYRALGHPAQCLAGAVTPAAAATTEPPGEGQPRMNAPAQPEPLPVVPSVRAEPPVSVVAPPAAPELKVPLPDVAPPLLSPKPAVPLPVQEWVSVPGAPLPPENRSPVVIEEAREVVPKVPDGK</sequence>
<dbReference type="AlphaFoldDB" id="A0A2Z3HFN7"/>
<keyword evidence="4" id="KW-0472">Membrane</keyword>
<reference evidence="8 9" key="1">
    <citation type="submission" date="2018-01" db="EMBL/GenBank/DDBJ databases">
        <title>G. obscuriglobus.</title>
        <authorList>
            <person name="Franke J."/>
            <person name="Blomberg W."/>
            <person name="Selmecki A."/>
        </authorList>
    </citation>
    <scope>NUCLEOTIDE SEQUENCE [LARGE SCALE GENOMIC DNA]</scope>
    <source>
        <strain evidence="8 9">DSM 5831</strain>
    </source>
</reference>
<evidence type="ECO:0000256" key="5">
    <source>
        <dbReference type="ARBA" id="ARBA00023237"/>
    </source>
</evidence>
<dbReference type="OrthoDB" id="266724at2"/>
<dbReference type="KEGG" id="gog:C1280_29005"/>
<evidence type="ECO:0008006" key="10">
    <source>
        <dbReference type="Google" id="ProtNLM"/>
    </source>
</evidence>
<dbReference type="Gene3D" id="1.20.1600.10">
    <property type="entry name" value="Outer membrane efflux proteins (OEP)"/>
    <property type="match status" value="1"/>
</dbReference>
<organism evidence="8 9">
    <name type="scientific">Gemmata obscuriglobus</name>
    <dbReference type="NCBI Taxonomy" id="114"/>
    <lineage>
        <taxon>Bacteria</taxon>
        <taxon>Pseudomonadati</taxon>
        <taxon>Planctomycetota</taxon>
        <taxon>Planctomycetia</taxon>
        <taxon>Gemmatales</taxon>
        <taxon>Gemmataceae</taxon>
        <taxon>Gemmata</taxon>
    </lineage>
</organism>
<keyword evidence="7" id="KW-0732">Signal</keyword>
<keyword evidence="3" id="KW-0812">Transmembrane</keyword>
<gene>
    <name evidence="8" type="ORF">C1280_29005</name>
</gene>
<dbReference type="PROSITE" id="PS51257">
    <property type="entry name" value="PROKAR_LIPOPROTEIN"/>
    <property type="match status" value="1"/>
</dbReference>
<dbReference type="GO" id="GO:0009279">
    <property type="term" value="C:cell outer membrane"/>
    <property type="evidence" value="ECO:0007669"/>
    <property type="project" value="UniProtKB-SubCell"/>
</dbReference>
<evidence type="ECO:0000313" key="9">
    <source>
        <dbReference type="Proteomes" id="UP000245802"/>
    </source>
</evidence>
<dbReference type="GO" id="GO:0015562">
    <property type="term" value="F:efflux transmembrane transporter activity"/>
    <property type="evidence" value="ECO:0007669"/>
    <property type="project" value="InterPro"/>
</dbReference>
<comment type="subcellular location">
    <subcellularLocation>
        <location evidence="1">Cell outer membrane</location>
    </subcellularLocation>
</comment>
<accession>A0A2Z3HFN7</accession>
<dbReference type="RefSeq" id="WP_109571306.1">
    <property type="nucleotide sequence ID" value="NZ_CP025958.1"/>
</dbReference>
<proteinExistence type="predicted"/>
<evidence type="ECO:0000256" key="2">
    <source>
        <dbReference type="ARBA" id="ARBA00022452"/>
    </source>
</evidence>
<feature type="chain" id="PRO_5016399792" description="TolC family protein" evidence="7">
    <location>
        <begin position="26"/>
        <end position="618"/>
    </location>
</feature>
<dbReference type="InterPro" id="IPR051906">
    <property type="entry name" value="TolC-like"/>
</dbReference>
<name>A0A2Z3HFN7_9BACT</name>
<feature type="compositionally biased region" description="Polar residues" evidence="6">
    <location>
        <begin position="36"/>
        <end position="49"/>
    </location>
</feature>
<evidence type="ECO:0000256" key="3">
    <source>
        <dbReference type="ARBA" id="ARBA00022692"/>
    </source>
</evidence>
<evidence type="ECO:0000256" key="1">
    <source>
        <dbReference type="ARBA" id="ARBA00004442"/>
    </source>
</evidence>
<dbReference type="SUPFAM" id="SSF56954">
    <property type="entry name" value="Outer membrane efflux proteins (OEP)"/>
    <property type="match status" value="1"/>
</dbReference>